<evidence type="ECO:0000256" key="8">
    <source>
        <dbReference type="ARBA" id="ARBA00022989"/>
    </source>
</evidence>
<organism evidence="17 18">
    <name type="scientific">Aristolochia fimbriata</name>
    <name type="common">White veined hardy Dutchman's pipe vine</name>
    <dbReference type="NCBI Taxonomy" id="158543"/>
    <lineage>
        <taxon>Eukaryota</taxon>
        <taxon>Viridiplantae</taxon>
        <taxon>Streptophyta</taxon>
        <taxon>Embryophyta</taxon>
        <taxon>Tracheophyta</taxon>
        <taxon>Spermatophyta</taxon>
        <taxon>Magnoliopsida</taxon>
        <taxon>Magnoliidae</taxon>
        <taxon>Piperales</taxon>
        <taxon>Aristolochiaceae</taxon>
        <taxon>Aristolochia</taxon>
    </lineage>
</organism>
<evidence type="ECO:0000256" key="12">
    <source>
        <dbReference type="PROSITE-ProRule" id="PRU01094"/>
    </source>
</evidence>
<keyword evidence="13" id="KW-0175">Coiled coil</keyword>
<keyword evidence="18" id="KW-1185">Reference proteome</keyword>
<keyword evidence="10 14" id="KW-0472">Membrane</keyword>
<name>A0AAV7EET5_ARIFI</name>
<keyword evidence="8 14" id="KW-1133">Transmembrane helix</keyword>
<reference evidence="17 18" key="1">
    <citation type="submission" date="2021-07" db="EMBL/GenBank/DDBJ databases">
        <title>The Aristolochia fimbriata genome: insights into angiosperm evolution, floral development and chemical biosynthesis.</title>
        <authorList>
            <person name="Jiao Y."/>
        </authorList>
    </citation>
    <scope>NUCLEOTIDE SEQUENCE [LARGE SCALE GENOMIC DNA]</scope>
    <source>
        <strain evidence="17">IBCAS-2021</strain>
        <tissue evidence="17">Leaf</tissue>
    </source>
</reference>
<dbReference type="GO" id="GO:0043022">
    <property type="term" value="F:ribosome binding"/>
    <property type="evidence" value="ECO:0007669"/>
    <property type="project" value="InterPro"/>
</dbReference>
<dbReference type="Pfam" id="PF07766">
    <property type="entry name" value="LETM1_RBD"/>
    <property type="match status" value="1"/>
</dbReference>
<dbReference type="GO" id="GO:0005509">
    <property type="term" value="F:calcium ion binding"/>
    <property type="evidence" value="ECO:0007669"/>
    <property type="project" value="InterPro"/>
</dbReference>
<evidence type="ECO:0000313" key="17">
    <source>
        <dbReference type="EMBL" id="KAG9446931.1"/>
    </source>
</evidence>
<evidence type="ECO:0000256" key="5">
    <source>
        <dbReference type="ARBA" id="ARBA00022692"/>
    </source>
</evidence>
<gene>
    <name evidence="17" type="ORF">H6P81_013059</name>
</gene>
<evidence type="ECO:0000256" key="10">
    <source>
        <dbReference type="ARBA" id="ARBA00023136"/>
    </source>
</evidence>
<keyword evidence="4" id="KW-0813">Transport</keyword>
<evidence type="ECO:0000259" key="16">
    <source>
        <dbReference type="PROSITE" id="PS51758"/>
    </source>
</evidence>
<comment type="caution">
    <text evidence="17">The sequence shown here is derived from an EMBL/GenBank/DDBJ whole genome shotgun (WGS) entry which is preliminary data.</text>
</comment>
<evidence type="ECO:0000256" key="13">
    <source>
        <dbReference type="SAM" id="Coils"/>
    </source>
</evidence>
<dbReference type="InterPro" id="IPR044202">
    <property type="entry name" value="LETM1/MDM38-like"/>
</dbReference>
<dbReference type="InterPro" id="IPR011992">
    <property type="entry name" value="EF-hand-dom_pair"/>
</dbReference>
<accession>A0AAV7EET5</accession>
<comment type="subcellular location">
    <subcellularLocation>
        <location evidence="1">Mitochondrion inner membrane</location>
        <topology evidence="1">Single-pass membrane protein</topology>
    </subcellularLocation>
</comment>
<dbReference type="PANTHER" id="PTHR14009">
    <property type="entry name" value="LEUCINE ZIPPER-EF-HAND CONTAINING TRANSMEMBRANE PROTEIN"/>
    <property type="match status" value="1"/>
</dbReference>
<feature type="domain" description="Letm1 RBD" evidence="16">
    <location>
        <begin position="308"/>
        <end position="510"/>
    </location>
</feature>
<evidence type="ECO:0000256" key="1">
    <source>
        <dbReference type="ARBA" id="ARBA00004434"/>
    </source>
</evidence>
<evidence type="ECO:0000313" key="18">
    <source>
        <dbReference type="Proteomes" id="UP000825729"/>
    </source>
</evidence>
<feature type="transmembrane region" description="Helical" evidence="14">
    <location>
        <begin position="262"/>
        <end position="285"/>
    </location>
</feature>
<dbReference type="PROSITE" id="PS00018">
    <property type="entry name" value="EF_HAND_1"/>
    <property type="match status" value="1"/>
</dbReference>
<evidence type="ECO:0000256" key="14">
    <source>
        <dbReference type="SAM" id="Phobius"/>
    </source>
</evidence>
<keyword evidence="5 14" id="KW-0812">Transmembrane</keyword>
<evidence type="ECO:0000256" key="2">
    <source>
        <dbReference type="ARBA" id="ARBA00009584"/>
    </source>
</evidence>
<comment type="similarity">
    <text evidence="2">Belongs to the LETM1 family.</text>
</comment>
<dbReference type="EMBL" id="JAINDJ010000005">
    <property type="protein sequence ID" value="KAG9446931.1"/>
    <property type="molecule type" value="Genomic_DNA"/>
</dbReference>
<feature type="coiled-coil region" evidence="13">
    <location>
        <begin position="627"/>
        <end position="677"/>
    </location>
</feature>
<evidence type="ECO:0000256" key="3">
    <source>
        <dbReference type="ARBA" id="ARBA00020557"/>
    </source>
</evidence>
<evidence type="ECO:0000256" key="6">
    <source>
        <dbReference type="ARBA" id="ARBA00022792"/>
    </source>
</evidence>
<keyword evidence="4" id="KW-0050">Antiport</keyword>
<dbReference type="PROSITE" id="PS51758">
    <property type="entry name" value="LETM1_RBD"/>
    <property type="match status" value="1"/>
</dbReference>
<feature type="domain" description="EF-hand" evidence="15">
    <location>
        <begin position="673"/>
        <end position="708"/>
    </location>
</feature>
<sequence length="746" mass="84948">MAERTILRRRQVLWDHLNGQNGSIHTLSSFGNGRLKDKFSIRVPTQVTNTPTNAEAAKVKVQVLSGGERSFGLLISEYLRCNPSRTFTRDCRFGRPEIVVLRGLRWISSSQLCAASVVTSGEPETRHSEKSKEFQARPLKEASPEECDQAVEGLSSVKAKAKMKRLQQSQMWIVSILKGFWSRLLRIGPALRAIASMSREDWVKKLHYWKDEFVSTMQHYWLGLKLLWANIRMSSRLLLKLARGKSLSRRERQQLTLTTADIFRLFPLAVIIIVPFMDFLLPVLLKVFPNMLPSTFQDKMKEEEALKKRLNARLEYAKFLQETAKEMAKEVQSVCGGETKKSAEELEEFLNRVRTGAHVSNEEILGFAKLFNDELTLDNLSRPRLVSMCKYIGISPYGSDRHLRNLLRKKLAEIKNDDKMIHAEGVESLSEAELRQACRDRGMLGIRPVEDMRQMLRDWLDLSLNHSVPSSLLILSRAFILSGIRPEEAVQATLSSLPDEVVETVGVTALPSVDSVSERRRKLELLKMQEELIQDEEREEEAQIEDDKISKEEMAMKEIPESIASEAERLGKVNLLEQQERLSNLSRALAILSSASSVSREREEFLHLVSKEIELYNNVVGKEGTDVEEAKKAFKAAQEETDRVAEAMRNKVSEALMNKVDIVLQKLEKEIDDVDAKIGNRWQLLDRDNDGKVTPEEVAAAAMYLKNAIGQGVLELVSNHLLKDHEGKILVEDIVNLEHEQRMKKQ</sequence>
<evidence type="ECO:0000256" key="9">
    <source>
        <dbReference type="ARBA" id="ARBA00023128"/>
    </source>
</evidence>
<dbReference type="PROSITE" id="PS50222">
    <property type="entry name" value="EF_HAND_2"/>
    <property type="match status" value="1"/>
</dbReference>
<feature type="coiled-coil region" evidence="13">
    <location>
        <begin position="519"/>
        <end position="546"/>
    </location>
</feature>
<dbReference type="GO" id="GO:0030003">
    <property type="term" value="P:intracellular monoatomic cation homeostasis"/>
    <property type="evidence" value="ECO:0007669"/>
    <property type="project" value="TreeGrafter"/>
</dbReference>
<keyword evidence="7" id="KW-0106">Calcium</keyword>
<keyword evidence="6" id="KW-0999">Mitochondrion inner membrane</keyword>
<evidence type="ECO:0000259" key="15">
    <source>
        <dbReference type="PROSITE" id="PS50222"/>
    </source>
</evidence>
<dbReference type="InterPro" id="IPR018247">
    <property type="entry name" value="EF_Hand_1_Ca_BS"/>
</dbReference>
<protein>
    <recommendedName>
        <fullName evidence="3">Mitochondrial proton/calcium exchanger protein</fullName>
    </recommendedName>
    <alternativeName>
        <fullName evidence="11">Leucine zipper-EF-hand-containing transmembrane protein 1</fullName>
    </alternativeName>
</protein>
<dbReference type="InterPro" id="IPR033122">
    <property type="entry name" value="LETM1-like_RBD"/>
</dbReference>
<dbReference type="Gene3D" id="1.10.238.10">
    <property type="entry name" value="EF-hand"/>
    <property type="match status" value="1"/>
</dbReference>
<evidence type="ECO:0000256" key="4">
    <source>
        <dbReference type="ARBA" id="ARBA00022449"/>
    </source>
</evidence>
<dbReference type="SUPFAM" id="SSF47473">
    <property type="entry name" value="EF-hand"/>
    <property type="match status" value="1"/>
</dbReference>
<keyword evidence="9 12" id="KW-0496">Mitochondrion</keyword>
<evidence type="ECO:0000256" key="11">
    <source>
        <dbReference type="ARBA" id="ARBA00031360"/>
    </source>
</evidence>
<dbReference type="GO" id="GO:0005743">
    <property type="term" value="C:mitochondrial inner membrane"/>
    <property type="evidence" value="ECO:0007669"/>
    <property type="project" value="UniProtKB-SubCell"/>
</dbReference>
<evidence type="ECO:0000256" key="7">
    <source>
        <dbReference type="ARBA" id="ARBA00022837"/>
    </source>
</evidence>
<dbReference type="GO" id="GO:0015297">
    <property type="term" value="F:antiporter activity"/>
    <property type="evidence" value="ECO:0007669"/>
    <property type="project" value="UniProtKB-KW"/>
</dbReference>
<dbReference type="Proteomes" id="UP000825729">
    <property type="component" value="Unassembled WGS sequence"/>
</dbReference>
<dbReference type="AlphaFoldDB" id="A0AAV7EET5"/>
<dbReference type="InterPro" id="IPR002048">
    <property type="entry name" value="EF_hand_dom"/>
</dbReference>
<dbReference type="PANTHER" id="PTHR14009:SF1">
    <property type="entry name" value="MITOCHONDRIAL PROTON_CALCIUM EXCHANGER PROTEIN"/>
    <property type="match status" value="1"/>
</dbReference>
<proteinExistence type="inferred from homology"/>